<proteinExistence type="predicted"/>
<comment type="caution">
    <text evidence="1">The sequence shown here is derived from an EMBL/GenBank/DDBJ whole genome shotgun (WGS) entry which is preliminary data.</text>
</comment>
<protein>
    <submittedName>
        <fullName evidence="1">Uncharacterized protein</fullName>
    </submittedName>
</protein>
<name>A0ABR3F9E1_9AGAR</name>
<evidence type="ECO:0000313" key="2">
    <source>
        <dbReference type="Proteomes" id="UP001465976"/>
    </source>
</evidence>
<keyword evidence="2" id="KW-1185">Reference proteome</keyword>
<evidence type="ECO:0000313" key="1">
    <source>
        <dbReference type="EMBL" id="KAL0571867.1"/>
    </source>
</evidence>
<organism evidence="1 2">
    <name type="scientific">Marasmius crinis-equi</name>
    <dbReference type="NCBI Taxonomy" id="585013"/>
    <lineage>
        <taxon>Eukaryota</taxon>
        <taxon>Fungi</taxon>
        <taxon>Dikarya</taxon>
        <taxon>Basidiomycota</taxon>
        <taxon>Agaricomycotina</taxon>
        <taxon>Agaricomycetes</taxon>
        <taxon>Agaricomycetidae</taxon>
        <taxon>Agaricales</taxon>
        <taxon>Marasmiineae</taxon>
        <taxon>Marasmiaceae</taxon>
        <taxon>Marasmius</taxon>
    </lineage>
</organism>
<sequence>MVSAQRPPIRAEWRARFYTRTNTSGGASVDDKRTTSSAYVNLANDVLFMRFKAGIGTDAIDIYTGTGCTGTATHHVGISTVNKLVAAAPGGVGAAFKSYKVTFWRSESRLVSMWS</sequence>
<accession>A0ABR3F9E1</accession>
<gene>
    <name evidence="1" type="ORF">V5O48_010087</name>
</gene>
<reference evidence="1 2" key="1">
    <citation type="submission" date="2024-02" db="EMBL/GenBank/DDBJ databases">
        <title>A draft genome for the cacao thread blight pathogen Marasmius crinis-equi.</title>
        <authorList>
            <person name="Cohen S.P."/>
            <person name="Baruah I.K."/>
            <person name="Amoako-Attah I."/>
            <person name="Bukari Y."/>
            <person name="Meinhardt L.W."/>
            <person name="Bailey B.A."/>
        </authorList>
    </citation>
    <scope>NUCLEOTIDE SEQUENCE [LARGE SCALE GENOMIC DNA]</scope>
    <source>
        <strain evidence="1 2">GH-76</strain>
    </source>
</reference>
<dbReference type="Proteomes" id="UP001465976">
    <property type="component" value="Unassembled WGS sequence"/>
</dbReference>
<dbReference type="EMBL" id="JBAHYK010000704">
    <property type="protein sequence ID" value="KAL0571867.1"/>
    <property type="molecule type" value="Genomic_DNA"/>
</dbReference>